<protein>
    <submittedName>
        <fullName evidence="1">Putative sigma-54 modulation protein</fullName>
    </submittedName>
</protein>
<dbReference type="STRING" id="76595.SAMN05660313_00848"/>
<dbReference type="Proteomes" id="UP000183257">
    <property type="component" value="Unassembled WGS sequence"/>
</dbReference>
<keyword evidence="2" id="KW-1185">Reference proteome</keyword>
<proteinExistence type="predicted"/>
<evidence type="ECO:0000313" key="2">
    <source>
        <dbReference type="Proteomes" id="UP000183257"/>
    </source>
</evidence>
<dbReference type="NCBIfam" id="TIGR00741">
    <property type="entry name" value="yfiA"/>
    <property type="match status" value="1"/>
</dbReference>
<dbReference type="RefSeq" id="WP_072302497.1">
    <property type="nucleotide sequence ID" value="NZ_CBDUMO010000002.1"/>
</dbReference>
<accession>A0A1K1MS00</accession>
<dbReference type="EMBL" id="FPIY01000001">
    <property type="protein sequence ID" value="SFW25857.1"/>
    <property type="molecule type" value="Genomic_DNA"/>
</dbReference>
<dbReference type="Pfam" id="PF02482">
    <property type="entry name" value="Ribosomal_S30AE"/>
    <property type="match status" value="1"/>
</dbReference>
<dbReference type="OrthoDB" id="9808702at2"/>
<name>A0A1K1MS00_9FLAO</name>
<dbReference type="Gene3D" id="3.30.160.100">
    <property type="entry name" value="Ribosome hibernation promotion factor-like"/>
    <property type="match status" value="1"/>
</dbReference>
<dbReference type="SUPFAM" id="SSF69754">
    <property type="entry name" value="Ribosome binding protein Y (YfiA homologue)"/>
    <property type="match status" value="1"/>
</dbReference>
<dbReference type="AlphaFoldDB" id="A0A1K1MS00"/>
<dbReference type="InterPro" id="IPR003489">
    <property type="entry name" value="RHF/RaiA"/>
</dbReference>
<dbReference type="InterPro" id="IPR036567">
    <property type="entry name" value="RHF-like"/>
</dbReference>
<evidence type="ECO:0000313" key="1">
    <source>
        <dbReference type="EMBL" id="SFW25857.1"/>
    </source>
</evidence>
<sequence>MQIIYEYNDVTASSRLEAIAKEKLEHLHKKFNFIHRADVFFKVQNRTDDMQQICDIRLSMPGPRIFASTHAETFESAIAETVRDLDNQLQKTKDKMGIR</sequence>
<reference evidence="2" key="1">
    <citation type="submission" date="2016-11" db="EMBL/GenBank/DDBJ databases">
        <authorList>
            <person name="Varghese N."/>
            <person name="Submissions S."/>
        </authorList>
    </citation>
    <scope>NUCLEOTIDE SEQUENCE [LARGE SCALE GENOMIC DNA]</scope>
    <source>
        <strain evidence="2">DSM 24786</strain>
    </source>
</reference>
<organism evidence="1 2">
    <name type="scientific">Cellulophaga fucicola</name>
    <dbReference type="NCBI Taxonomy" id="76595"/>
    <lineage>
        <taxon>Bacteria</taxon>
        <taxon>Pseudomonadati</taxon>
        <taxon>Bacteroidota</taxon>
        <taxon>Flavobacteriia</taxon>
        <taxon>Flavobacteriales</taxon>
        <taxon>Flavobacteriaceae</taxon>
        <taxon>Cellulophaga</taxon>
    </lineage>
</organism>
<gene>
    <name evidence="1" type="ORF">SAMN05660313_00848</name>
</gene>